<evidence type="ECO:0000313" key="4">
    <source>
        <dbReference type="Proteomes" id="UP000056090"/>
    </source>
</evidence>
<feature type="chain" id="PRO_5001708808" description="Choice-of-anchor A domain-containing protein" evidence="1">
    <location>
        <begin position="36"/>
        <end position="335"/>
    </location>
</feature>
<evidence type="ECO:0000256" key="1">
    <source>
        <dbReference type="SAM" id="SignalP"/>
    </source>
</evidence>
<protein>
    <recommendedName>
        <fullName evidence="2">Choice-of-anchor A domain-containing protein</fullName>
    </recommendedName>
</protein>
<dbReference type="InterPro" id="IPR026588">
    <property type="entry name" value="Choice_anch_A"/>
</dbReference>
<feature type="signal peptide" evidence="1">
    <location>
        <begin position="1"/>
        <end position="35"/>
    </location>
</feature>
<evidence type="ECO:0000313" key="3">
    <source>
        <dbReference type="EMBL" id="AIF97617.1"/>
    </source>
</evidence>
<organism evidence="3 4">
    <name type="scientific">Alteromonas australica</name>
    <dbReference type="NCBI Taxonomy" id="589873"/>
    <lineage>
        <taxon>Bacteria</taxon>
        <taxon>Pseudomonadati</taxon>
        <taxon>Pseudomonadota</taxon>
        <taxon>Gammaproteobacteria</taxon>
        <taxon>Alteromonadales</taxon>
        <taxon>Alteromonadaceae</taxon>
        <taxon>Alteromonas/Salinimonas group</taxon>
        <taxon>Alteromonas</taxon>
    </lineage>
</organism>
<keyword evidence="1" id="KW-0732">Signal</keyword>
<dbReference type="NCBIfam" id="TIGR04215">
    <property type="entry name" value="choice_anch_A"/>
    <property type="match status" value="1"/>
</dbReference>
<dbReference type="Proteomes" id="UP000056090">
    <property type="component" value="Chromosome"/>
</dbReference>
<dbReference type="Pfam" id="PF20597">
    <property type="entry name" value="pAdhesive_15"/>
    <property type="match status" value="1"/>
</dbReference>
<gene>
    <name evidence="3" type="ORF">EP13_02295</name>
</gene>
<proteinExistence type="predicted"/>
<name>A0A075P2P7_9ALTE</name>
<evidence type="ECO:0000259" key="2">
    <source>
        <dbReference type="Pfam" id="PF20597"/>
    </source>
</evidence>
<sequence length="335" mass="35739">MKGQCSFTFANTLGSRFMRFALFFIFCVVQLTAVAAETASTSTSNVLGTYNLILLEDYNFQGGDVEGQAFIGGDLNAQGRTAEFGSRLANTDTAIDAVTIVGDVNANGIRVLRDNNLVYGGALNASTVELNDGDDGQAIYNPDVSITDIASSLYADTAYYASLTENGTYSNGTFNYSGSDEVAVFNVSASEVFAQNSALNLIAGSAETIIINVSASDLPGNDIVIGGGVNSTGDFTQQSYYSNILWNFYDAESIDFNNLNVKGSVLAPFADTTGGSSFDGSFAAESYTGAREFHNFVFNYEREASVVEVPAPHSSLFLILFASILMVTRRLKVTR</sequence>
<dbReference type="EMBL" id="CP008849">
    <property type="protein sequence ID" value="AIF97617.1"/>
    <property type="molecule type" value="Genomic_DNA"/>
</dbReference>
<dbReference type="eggNOG" id="ENOG5032WM0">
    <property type="taxonomic scope" value="Bacteria"/>
</dbReference>
<dbReference type="KEGG" id="aal:EP13_02295"/>
<accession>A0A075P2P7</accession>
<dbReference type="AlphaFoldDB" id="A0A075P2P7"/>
<feature type="domain" description="Choice-of-anchor A" evidence="2">
    <location>
        <begin position="45"/>
        <end position="295"/>
    </location>
</feature>
<keyword evidence="4" id="KW-1185">Reference proteome</keyword>
<reference evidence="3 4" key="1">
    <citation type="submission" date="2014-06" db="EMBL/GenBank/DDBJ databases">
        <title>Genomes of Alteromonas australica, a world apart.</title>
        <authorList>
            <person name="Gonzaga A."/>
            <person name="Lopez-Perez M."/>
            <person name="Rodriguez-Valera F."/>
        </authorList>
    </citation>
    <scope>NUCLEOTIDE SEQUENCE [LARGE SCALE GENOMIC DNA]</scope>
    <source>
        <strain evidence="3 4">H 17</strain>
    </source>
</reference>